<name>A0A8S5UBE6_9CAUD</name>
<proteinExistence type="predicted"/>
<reference evidence="1" key="1">
    <citation type="journal article" date="2021" name="Proc. Natl. Acad. Sci. U.S.A.">
        <title>A Catalog of Tens of Thousands of Viruses from Human Metagenomes Reveals Hidden Associations with Chronic Diseases.</title>
        <authorList>
            <person name="Tisza M.J."/>
            <person name="Buck C.B."/>
        </authorList>
    </citation>
    <scope>NUCLEOTIDE SEQUENCE</scope>
    <source>
        <strain evidence="1">CtZkC8</strain>
    </source>
</reference>
<evidence type="ECO:0000313" key="1">
    <source>
        <dbReference type="EMBL" id="DAF91801.1"/>
    </source>
</evidence>
<accession>A0A8S5UBE6</accession>
<organism evidence="1">
    <name type="scientific">Podoviridae sp. ctZkC8</name>
    <dbReference type="NCBI Taxonomy" id="2825259"/>
    <lineage>
        <taxon>Viruses</taxon>
        <taxon>Duplodnaviria</taxon>
        <taxon>Heunggongvirae</taxon>
        <taxon>Uroviricota</taxon>
        <taxon>Caudoviricetes</taxon>
    </lineage>
</organism>
<dbReference type="EMBL" id="BK016062">
    <property type="protein sequence ID" value="DAF91801.1"/>
    <property type="molecule type" value="Genomic_DNA"/>
</dbReference>
<sequence>MLKLKRHFSQHSYMIQDIIYLQCLECKVAQTLL</sequence>
<protein>
    <submittedName>
        <fullName evidence="1">Uncharacterized protein</fullName>
    </submittedName>
</protein>